<sequence>MSDRQRRHAHLRSVEVITVTETSKTDRATAPPLTERERSTADIAQLFDVAGREEEAIRQLDGCMARLHEVQQAKAALKTLSASELRAALEFRRAALGGEIA</sequence>
<dbReference type="RefSeq" id="WP_109689229.1">
    <property type="nucleotide sequence ID" value="NZ_QGDN01000002.1"/>
</dbReference>
<dbReference type="AlphaFoldDB" id="A0A2Y9BMP1"/>
<evidence type="ECO:0000313" key="1">
    <source>
        <dbReference type="EMBL" id="SSA58953.1"/>
    </source>
</evidence>
<organism evidence="1 2">
    <name type="scientific">Branchiibius hedensis</name>
    <dbReference type="NCBI Taxonomy" id="672460"/>
    <lineage>
        <taxon>Bacteria</taxon>
        <taxon>Bacillati</taxon>
        <taxon>Actinomycetota</taxon>
        <taxon>Actinomycetes</taxon>
        <taxon>Micrococcales</taxon>
        <taxon>Dermacoccaceae</taxon>
        <taxon>Branchiibius</taxon>
    </lineage>
</organism>
<reference evidence="2" key="1">
    <citation type="submission" date="2016-10" db="EMBL/GenBank/DDBJ databases">
        <authorList>
            <person name="Varghese N."/>
            <person name="Submissions S."/>
        </authorList>
    </citation>
    <scope>NUCLEOTIDE SEQUENCE [LARGE SCALE GENOMIC DNA]</scope>
    <source>
        <strain evidence="2">DSM 22951</strain>
    </source>
</reference>
<gene>
    <name evidence="1" type="ORF">SAMN04489750_3757</name>
</gene>
<dbReference type="OrthoDB" id="5149879at2"/>
<name>A0A2Y9BMP1_9MICO</name>
<keyword evidence="2" id="KW-1185">Reference proteome</keyword>
<dbReference type="Proteomes" id="UP000250028">
    <property type="component" value="Unassembled WGS sequence"/>
</dbReference>
<protein>
    <submittedName>
        <fullName evidence="1">Uncharacterized protein</fullName>
    </submittedName>
</protein>
<dbReference type="EMBL" id="UESZ01000002">
    <property type="protein sequence ID" value="SSA58953.1"/>
    <property type="molecule type" value="Genomic_DNA"/>
</dbReference>
<evidence type="ECO:0000313" key="2">
    <source>
        <dbReference type="Proteomes" id="UP000250028"/>
    </source>
</evidence>
<proteinExistence type="predicted"/>
<accession>A0A2Y9BMP1</accession>